<protein>
    <submittedName>
        <fullName evidence="6">Methyl-accepting chemotaxis protein (MCP) signaling protein</fullName>
    </submittedName>
</protein>
<reference evidence="6 7" key="1">
    <citation type="submission" date="2018-07" db="EMBL/GenBank/DDBJ databases">
        <title>Genomic Encyclopedia of Type Strains, Phase III (KMG-III): the genomes of soil and plant-associated and newly described type strains.</title>
        <authorList>
            <person name="Whitman W."/>
        </authorList>
    </citation>
    <scope>NUCLEOTIDE SEQUENCE [LARGE SCALE GENOMIC DNA]</scope>
    <source>
        <strain evidence="6 7">CECT 7731</strain>
    </source>
</reference>
<dbReference type="RefSeq" id="WP_114413118.1">
    <property type="nucleotide sequence ID" value="NZ_QPJQ01000033.1"/>
</dbReference>
<dbReference type="Pfam" id="PF00015">
    <property type="entry name" value="MCPsignal"/>
    <property type="match status" value="1"/>
</dbReference>
<name>A0A368ZNN9_9GAMM</name>
<proteinExistence type="predicted"/>
<evidence type="ECO:0000313" key="6">
    <source>
        <dbReference type="EMBL" id="RCW96984.1"/>
    </source>
</evidence>
<dbReference type="Gene3D" id="1.10.287.950">
    <property type="entry name" value="Methyl-accepting chemotaxis protein"/>
    <property type="match status" value="1"/>
</dbReference>
<dbReference type="PROSITE" id="PS50111">
    <property type="entry name" value="CHEMOTAXIS_TRANSDUC_2"/>
    <property type="match status" value="1"/>
</dbReference>
<comment type="subcellular location">
    <subcellularLocation>
        <location evidence="1">Membrane</location>
    </subcellularLocation>
</comment>
<keyword evidence="4" id="KW-0175">Coiled coil</keyword>
<feature type="domain" description="Methyl-accepting transducer" evidence="5">
    <location>
        <begin position="59"/>
        <end position="232"/>
    </location>
</feature>
<dbReference type="PANTHER" id="PTHR32089:SF70">
    <property type="entry name" value="ENERGY TAXIS MODULATING METHYL ACCEPTING SENSORY TRANSDUCER"/>
    <property type="match status" value="1"/>
</dbReference>
<evidence type="ECO:0000256" key="2">
    <source>
        <dbReference type="ARBA" id="ARBA00023224"/>
    </source>
</evidence>
<dbReference type="InterPro" id="IPR004089">
    <property type="entry name" value="MCPsignal_dom"/>
</dbReference>
<dbReference type="GO" id="GO:0007165">
    <property type="term" value="P:signal transduction"/>
    <property type="evidence" value="ECO:0007669"/>
    <property type="project" value="UniProtKB-KW"/>
</dbReference>
<gene>
    <name evidence="6" type="ORF">DFP77_13332</name>
</gene>
<dbReference type="SUPFAM" id="SSF58104">
    <property type="entry name" value="Methyl-accepting chemotaxis protein (MCP) signaling domain"/>
    <property type="match status" value="1"/>
</dbReference>
<evidence type="ECO:0000256" key="1">
    <source>
        <dbReference type="ARBA" id="ARBA00004370"/>
    </source>
</evidence>
<sequence length="359" mass="40133">MWFGKKRIQILENELATLHAEKRVLEQKITKLTTDIASHEEKALSTPLTKMDDRFLAPQQDIIESALSALNQISELLFEPMSASEGSNQDIQQNKEAINKLTKALAEIASQTKLSLEDVNGLKDIANEIKGFTDTIQSISEQTNLLALNAAIEAARAGEHGRGFAVVADEVRSLATKAKDSSEHISALVHRIDNRTIKVSQQIESLHRATLDVSRSCDDLDTSFQKTAESTQTLMEVGYKSMAFAHTSSALLELNCWKSNYLISALKGNIQTQPVNIKETAFGDWYFNGTDNEFDFRKTPNFIRIGHELEQINQLTQKMAQTSTEKIDHLAELENGVVKHIKAIHQGLKESQKFLFSHL</sequence>
<dbReference type="EMBL" id="QPJQ01000033">
    <property type="protein sequence ID" value="RCW96984.1"/>
    <property type="molecule type" value="Genomic_DNA"/>
</dbReference>
<dbReference type="GO" id="GO:0016020">
    <property type="term" value="C:membrane"/>
    <property type="evidence" value="ECO:0007669"/>
    <property type="project" value="UniProtKB-SubCell"/>
</dbReference>
<keyword evidence="2 3" id="KW-0807">Transducer</keyword>
<dbReference type="SMART" id="SM00283">
    <property type="entry name" value="MA"/>
    <property type="match status" value="1"/>
</dbReference>
<evidence type="ECO:0000259" key="5">
    <source>
        <dbReference type="PROSITE" id="PS50111"/>
    </source>
</evidence>
<dbReference type="Proteomes" id="UP000253506">
    <property type="component" value="Unassembled WGS sequence"/>
</dbReference>
<organism evidence="6 7">
    <name type="scientific">Marinomonas foliarum</name>
    <dbReference type="NCBI Taxonomy" id="491950"/>
    <lineage>
        <taxon>Bacteria</taxon>
        <taxon>Pseudomonadati</taxon>
        <taxon>Pseudomonadota</taxon>
        <taxon>Gammaproteobacteria</taxon>
        <taxon>Oceanospirillales</taxon>
        <taxon>Oceanospirillaceae</taxon>
        <taxon>Marinomonas</taxon>
    </lineage>
</organism>
<comment type="caution">
    <text evidence="6">The sequence shown here is derived from an EMBL/GenBank/DDBJ whole genome shotgun (WGS) entry which is preliminary data.</text>
</comment>
<evidence type="ECO:0000256" key="4">
    <source>
        <dbReference type="SAM" id="Coils"/>
    </source>
</evidence>
<accession>A0A368ZNN9</accession>
<feature type="coiled-coil region" evidence="4">
    <location>
        <begin position="8"/>
        <end position="42"/>
    </location>
</feature>
<evidence type="ECO:0000256" key="3">
    <source>
        <dbReference type="PROSITE-ProRule" id="PRU00284"/>
    </source>
</evidence>
<evidence type="ECO:0000313" key="7">
    <source>
        <dbReference type="Proteomes" id="UP000253506"/>
    </source>
</evidence>
<dbReference type="AlphaFoldDB" id="A0A368ZNN9"/>
<dbReference type="GO" id="GO:0006935">
    <property type="term" value="P:chemotaxis"/>
    <property type="evidence" value="ECO:0007669"/>
    <property type="project" value="UniProtKB-ARBA"/>
</dbReference>
<dbReference type="PANTHER" id="PTHR32089">
    <property type="entry name" value="METHYL-ACCEPTING CHEMOTAXIS PROTEIN MCPB"/>
    <property type="match status" value="1"/>
</dbReference>